<reference evidence="1" key="1">
    <citation type="journal article" date="2021" name="Microb. Physiol.">
        <title>Proteogenomic Insights into the Physiology of Marine, Sulfate-Reducing, Filamentous Desulfonema limicola and Desulfonema magnum.</title>
        <authorList>
            <person name="Schnaars V."/>
            <person name="Wohlbrand L."/>
            <person name="Scheve S."/>
            <person name="Hinrichs C."/>
            <person name="Reinhardt R."/>
            <person name="Rabus R."/>
        </authorList>
    </citation>
    <scope>NUCLEOTIDE SEQUENCE</scope>
    <source>
        <strain evidence="1">4be13</strain>
    </source>
</reference>
<protein>
    <submittedName>
        <fullName evidence="1">Uncharacterized protein</fullName>
    </submittedName>
</protein>
<dbReference type="EMBL" id="CP061800">
    <property type="protein sequence ID" value="QTA87068.1"/>
    <property type="molecule type" value="Genomic_DNA"/>
</dbReference>
<evidence type="ECO:0000313" key="1">
    <source>
        <dbReference type="EMBL" id="QTA87068.1"/>
    </source>
</evidence>
<dbReference type="Proteomes" id="UP000663722">
    <property type="component" value="Chromosome"/>
</dbReference>
<organism evidence="1 2">
    <name type="scientific">Desulfonema magnum</name>
    <dbReference type="NCBI Taxonomy" id="45655"/>
    <lineage>
        <taxon>Bacteria</taxon>
        <taxon>Pseudomonadati</taxon>
        <taxon>Thermodesulfobacteriota</taxon>
        <taxon>Desulfobacteria</taxon>
        <taxon>Desulfobacterales</taxon>
        <taxon>Desulfococcaceae</taxon>
        <taxon>Desulfonema</taxon>
    </lineage>
</organism>
<keyword evidence="2" id="KW-1185">Reference proteome</keyword>
<sequence>MNEKQPVYIRELSSEEEELLEIGKKIQDAGQDPVKILNYYLEARGTAKKAADIGKQAQSFLMKKWEAFDKAFKEHDDKPK</sequence>
<proteinExistence type="predicted"/>
<dbReference type="RefSeq" id="WP_207682419.1">
    <property type="nucleotide sequence ID" value="NZ_CP061800.1"/>
</dbReference>
<dbReference type="KEGG" id="dmm:dnm_030950"/>
<evidence type="ECO:0000313" key="2">
    <source>
        <dbReference type="Proteomes" id="UP000663722"/>
    </source>
</evidence>
<gene>
    <name evidence="1" type="ORF">dnm_030950</name>
</gene>
<dbReference type="AlphaFoldDB" id="A0A975BKH4"/>
<name>A0A975BKH4_9BACT</name>
<accession>A0A975BKH4</accession>